<dbReference type="NCBIfam" id="TIGR03632">
    <property type="entry name" value="uS11_bact"/>
    <property type="match status" value="1"/>
</dbReference>
<dbReference type="AlphaFoldDB" id="A0A7V3JA77"/>
<dbReference type="InterPro" id="IPR001971">
    <property type="entry name" value="Ribosomal_uS11"/>
</dbReference>
<evidence type="ECO:0000256" key="5">
    <source>
        <dbReference type="ARBA" id="ARBA00023274"/>
    </source>
</evidence>
<evidence type="ECO:0000256" key="3">
    <source>
        <dbReference type="ARBA" id="ARBA00022884"/>
    </source>
</evidence>
<keyword evidence="3 6" id="KW-0694">RNA-binding</keyword>
<sequence length="136" mass="14405">MKKAKKVSRKTKGIASKKVEKKLNKGVVNIHSSFNNTIINLTDESGNVLFWSSAGSSGFKGTKKATPFAAAQTAKTIIDKARPLGLSEIEIKVKGVGAGRESAIRSFAGSGLTVTKISDVTSIPHGGVRPKKVRRV</sequence>
<dbReference type="SUPFAM" id="SSF53137">
    <property type="entry name" value="Translational machinery components"/>
    <property type="match status" value="1"/>
</dbReference>
<dbReference type="Gene3D" id="3.30.420.80">
    <property type="entry name" value="Ribosomal protein S11"/>
    <property type="match status" value="1"/>
</dbReference>
<evidence type="ECO:0000256" key="6">
    <source>
        <dbReference type="HAMAP-Rule" id="MF_01310"/>
    </source>
</evidence>
<dbReference type="GO" id="GO:0006412">
    <property type="term" value="P:translation"/>
    <property type="evidence" value="ECO:0007669"/>
    <property type="project" value="UniProtKB-UniRule"/>
</dbReference>
<comment type="caution">
    <text evidence="7">The sequence shown here is derived from an EMBL/GenBank/DDBJ whole genome shotgun (WGS) entry which is preliminary data.</text>
</comment>
<keyword evidence="2 6" id="KW-0699">rRNA-binding</keyword>
<dbReference type="InterPro" id="IPR036967">
    <property type="entry name" value="Ribosomal_uS11_sf"/>
</dbReference>
<comment type="function">
    <text evidence="6">Located on the platform of the 30S subunit, it bridges several disparate RNA helices of the 16S rRNA. Forms part of the Shine-Dalgarno cleft in the 70S ribosome.</text>
</comment>
<keyword evidence="4 6" id="KW-0689">Ribosomal protein</keyword>
<organism evidence="7">
    <name type="scientific">candidate division CPR3 bacterium</name>
    <dbReference type="NCBI Taxonomy" id="2268181"/>
    <lineage>
        <taxon>Bacteria</taxon>
        <taxon>Bacteria division CPR3</taxon>
    </lineage>
</organism>
<keyword evidence="5 6" id="KW-0687">Ribonucleoprotein</keyword>
<dbReference type="GO" id="GO:0019843">
    <property type="term" value="F:rRNA binding"/>
    <property type="evidence" value="ECO:0007669"/>
    <property type="project" value="UniProtKB-UniRule"/>
</dbReference>
<dbReference type="InterPro" id="IPR019981">
    <property type="entry name" value="Ribosomal_uS11_bac-type"/>
</dbReference>
<comment type="subunit">
    <text evidence="6">Part of the 30S ribosomal subunit. Interacts with proteins S7 and S18. Binds to IF-3.</text>
</comment>
<dbReference type="PANTHER" id="PTHR11759">
    <property type="entry name" value="40S RIBOSOMAL PROTEIN S14/30S RIBOSOMAL PROTEIN S11"/>
    <property type="match status" value="1"/>
</dbReference>
<evidence type="ECO:0000256" key="4">
    <source>
        <dbReference type="ARBA" id="ARBA00022980"/>
    </source>
</evidence>
<proteinExistence type="inferred from homology"/>
<dbReference type="GO" id="GO:0005840">
    <property type="term" value="C:ribosome"/>
    <property type="evidence" value="ECO:0007669"/>
    <property type="project" value="UniProtKB-KW"/>
</dbReference>
<accession>A0A7V3JA77</accession>
<dbReference type="PIRSF" id="PIRSF002131">
    <property type="entry name" value="Ribosomal_S11"/>
    <property type="match status" value="1"/>
</dbReference>
<gene>
    <name evidence="6" type="primary">rpsK</name>
    <name evidence="7" type="ORF">ENV41_02380</name>
</gene>
<dbReference type="EMBL" id="DTGG01000075">
    <property type="protein sequence ID" value="HFZ08963.1"/>
    <property type="molecule type" value="Genomic_DNA"/>
</dbReference>
<comment type="similarity">
    <text evidence="1 6">Belongs to the universal ribosomal protein uS11 family.</text>
</comment>
<evidence type="ECO:0000256" key="1">
    <source>
        <dbReference type="ARBA" id="ARBA00006194"/>
    </source>
</evidence>
<protein>
    <recommendedName>
        <fullName evidence="6">Small ribosomal subunit protein uS11</fullName>
    </recommendedName>
</protein>
<reference evidence="7" key="1">
    <citation type="journal article" date="2020" name="mSystems">
        <title>Genome- and Community-Level Interaction Insights into Carbon Utilization and Element Cycling Functions of Hydrothermarchaeota in Hydrothermal Sediment.</title>
        <authorList>
            <person name="Zhou Z."/>
            <person name="Liu Y."/>
            <person name="Xu W."/>
            <person name="Pan J."/>
            <person name="Luo Z.H."/>
            <person name="Li M."/>
        </authorList>
    </citation>
    <scope>NUCLEOTIDE SEQUENCE [LARGE SCALE GENOMIC DNA]</scope>
    <source>
        <strain evidence="7">SpSt-757</strain>
    </source>
</reference>
<dbReference type="GO" id="GO:1990904">
    <property type="term" value="C:ribonucleoprotein complex"/>
    <property type="evidence" value="ECO:0007669"/>
    <property type="project" value="UniProtKB-KW"/>
</dbReference>
<dbReference type="HAMAP" id="MF_01310">
    <property type="entry name" value="Ribosomal_uS11"/>
    <property type="match status" value="1"/>
</dbReference>
<dbReference type="GO" id="GO:0003735">
    <property type="term" value="F:structural constituent of ribosome"/>
    <property type="evidence" value="ECO:0007669"/>
    <property type="project" value="InterPro"/>
</dbReference>
<dbReference type="Pfam" id="PF00411">
    <property type="entry name" value="Ribosomal_S11"/>
    <property type="match status" value="1"/>
</dbReference>
<dbReference type="NCBIfam" id="NF003698">
    <property type="entry name" value="PRK05309.1"/>
    <property type="match status" value="1"/>
</dbReference>
<evidence type="ECO:0000256" key="2">
    <source>
        <dbReference type="ARBA" id="ARBA00022730"/>
    </source>
</evidence>
<name>A0A7V3JA77_UNCC3</name>
<evidence type="ECO:0000313" key="7">
    <source>
        <dbReference type="EMBL" id="HFZ08963.1"/>
    </source>
</evidence>